<dbReference type="Pfam" id="PF22660">
    <property type="entry name" value="RS_preATP-grasp-like"/>
    <property type="match status" value="1"/>
</dbReference>
<keyword evidence="3 4" id="KW-0067">ATP-binding</keyword>
<dbReference type="Pfam" id="PF17769">
    <property type="entry name" value="PurK_C"/>
    <property type="match status" value="1"/>
</dbReference>
<dbReference type="RefSeq" id="WP_159796698.1">
    <property type="nucleotide sequence ID" value="NZ_WTYM01000052.1"/>
</dbReference>
<dbReference type="SUPFAM" id="SSF56059">
    <property type="entry name" value="Glutathione synthetase ATP-binding domain-like"/>
    <property type="match status" value="1"/>
</dbReference>
<feature type="binding site" evidence="4">
    <location>
        <begin position="176"/>
        <end position="179"/>
    </location>
    <ligand>
        <name>ATP</name>
        <dbReference type="ChEBI" id="CHEBI:30616"/>
    </ligand>
</feature>
<gene>
    <name evidence="4 5" type="primary">purK</name>
    <name evidence="7" type="ORF">GRI89_13710</name>
</gene>
<name>A0A6I4SZY7_9SPHN</name>
<dbReference type="PROSITE" id="PS50975">
    <property type="entry name" value="ATP_GRASP"/>
    <property type="match status" value="1"/>
</dbReference>
<comment type="catalytic activity">
    <reaction evidence="4 5">
        <text>5-amino-1-(5-phospho-beta-D-ribosyl)imidazole + hydrogencarbonate + ATP = 5-carboxyamino-1-(5-phospho-D-ribosyl)imidazole + ADP + phosphate + 2 H(+)</text>
        <dbReference type="Rhea" id="RHEA:19317"/>
        <dbReference type="ChEBI" id="CHEBI:15378"/>
        <dbReference type="ChEBI" id="CHEBI:17544"/>
        <dbReference type="ChEBI" id="CHEBI:30616"/>
        <dbReference type="ChEBI" id="CHEBI:43474"/>
        <dbReference type="ChEBI" id="CHEBI:58730"/>
        <dbReference type="ChEBI" id="CHEBI:137981"/>
        <dbReference type="ChEBI" id="CHEBI:456216"/>
        <dbReference type="EC" id="6.3.4.18"/>
    </reaction>
</comment>
<dbReference type="GO" id="GO:0005524">
    <property type="term" value="F:ATP binding"/>
    <property type="evidence" value="ECO:0007669"/>
    <property type="project" value="UniProtKB-UniRule"/>
</dbReference>
<dbReference type="Pfam" id="PF02222">
    <property type="entry name" value="ATP-grasp"/>
    <property type="match status" value="1"/>
</dbReference>
<protein>
    <recommendedName>
        <fullName evidence="4 5">N5-carboxyaminoimidazole ribonucleotide synthase</fullName>
        <shortName evidence="4 5">N5-CAIR synthase</shortName>
        <ecNumber evidence="4 5">6.3.4.18</ecNumber>
    </recommendedName>
    <alternativeName>
        <fullName evidence="4 5">5-(carboxyamino)imidazole ribonucleotide synthetase</fullName>
    </alternativeName>
</protein>
<dbReference type="InterPro" id="IPR003135">
    <property type="entry name" value="ATP-grasp_carboxylate-amine"/>
</dbReference>
<dbReference type="OrthoDB" id="9804625at2"/>
<evidence type="ECO:0000313" key="8">
    <source>
        <dbReference type="Proteomes" id="UP000433652"/>
    </source>
</evidence>
<keyword evidence="4 5" id="KW-0436">Ligase</keyword>
<dbReference type="SUPFAM" id="SSF52440">
    <property type="entry name" value="PreATP-grasp domain"/>
    <property type="match status" value="1"/>
</dbReference>
<feature type="domain" description="ATP-grasp" evidence="6">
    <location>
        <begin position="107"/>
        <end position="291"/>
    </location>
</feature>
<dbReference type="Proteomes" id="UP000433652">
    <property type="component" value="Unassembled WGS sequence"/>
</dbReference>
<feature type="binding site" evidence="4">
    <location>
        <begin position="261"/>
        <end position="262"/>
    </location>
    <ligand>
        <name>ATP</name>
        <dbReference type="ChEBI" id="CHEBI:30616"/>
    </ligand>
</feature>
<proteinExistence type="inferred from homology"/>
<feature type="binding site" evidence="4">
    <location>
        <position position="184"/>
    </location>
    <ligand>
        <name>ATP</name>
        <dbReference type="ChEBI" id="CHEBI:30616"/>
    </ligand>
</feature>
<dbReference type="PANTHER" id="PTHR11609:SF5">
    <property type="entry name" value="PHOSPHORIBOSYLAMINOIMIDAZOLE CARBOXYLASE"/>
    <property type="match status" value="1"/>
</dbReference>
<dbReference type="NCBIfam" id="NF004679">
    <property type="entry name" value="PRK06019.1-5"/>
    <property type="match status" value="1"/>
</dbReference>
<evidence type="ECO:0000256" key="1">
    <source>
        <dbReference type="ARBA" id="ARBA00022741"/>
    </source>
</evidence>
<dbReference type="NCBIfam" id="TIGR01161">
    <property type="entry name" value="purK"/>
    <property type="match status" value="1"/>
</dbReference>
<dbReference type="GO" id="GO:0005829">
    <property type="term" value="C:cytosol"/>
    <property type="evidence" value="ECO:0007669"/>
    <property type="project" value="TreeGrafter"/>
</dbReference>
<evidence type="ECO:0000259" key="6">
    <source>
        <dbReference type="PROSITE" id="PS50975"/>
    </source>
</evidence>
<feature type="binding site" evidence="4">
    <location>
        <position position="143"/>
    </location>
    <ligand>
        <name>ATP</name>
        <dbReference type="ChEBI" id="CHEBI:30616"/>
    </ligand>
</feature>
<dbReference type="Gene3D" id="3.40.50.20">
    <property type="match status" value="1"/>
</dbReference>
<evidence type="ECO:0000256" key="5">
    <source>
        <dbReference type="RuleBase" id="RU361200"/>
    </source>
</evidence>
<comment type="caution">
    <text evidence="7">The sequence shown here is derived from an EMBL/GenBank/DDBJ whole genome shotgun (WGS) entry which is preliminary data.</text>
</comment>
<comment type="function">
    <text evidence="5">Catalyzes the ATP-dependent conversion of 5-aminoimidazole ribonucleotide (AIR) and HCO(3)- to N5-carboxyaminoimidazole ribonucleotide (N5-CAIR).</text>
</comment>
<feature type="binding site" evidence="4">
    <location>
        <position position="207"/>
    </location>
    <ligand>
        <name>ATP</name>
        <dbReference type="ChEBI" id="CHEBI:30616"/>
    </ligand>
</feature>
<feature type="binding site" evidence="4">
    <location>
        <position position="103"/>
    </location>
    <ligand>
        <name>ATP</name>
        <dbReference type="ChEBI" id="CHEBI:30616"/>
    </ligand>
</feature>
<dbReference type="GO" id="GO:0004638">
    <property type="term" value="F:phosphoribosylaminoimidazole carboxylase activity"/>
    <property type="evidence" value="ECO:0007669"/>
    <property type="project" value="InterPro"/>
</dbReference>
<evidence type="ECO:0000256" key="2">
    <source>
        <dbReference type="ARBA" id="ARBA00022755"/>
    </source>
</evidence>
<dbReference type="InterPro" id="IPR011761">
    <property type="entry name" value="ATP-grasp"/>
</dbReference>
<feature type="binding site" evidence="4">
    <location>
        <begin position="148"/>
        <end position="154"/>
    </location>
    <ligand>
        <name>ATP</name>
        <dbReference type="ChEBI" id="CHEBI:30616"/>
    </ligand>
</feature>
<dbReference type="PANTHER" id="PTHR11609">
    <property type="entry name" value="PURINE BIOSYNTHESIS PROTEIN 6/7, PUR6/7"/>
    <property type="match status" value="1"/>
</dbReference>
<reference evidence="7 8" key="1">
    <citation type="submission" date="2019-12" db="EMBL/GenBank/DDBJ databases">
        <title>Genomic-based taxomic classification of the family Erythrobacteraceae.</title>
        <authorList>
            <person name="Xu L."/>
        </authorList>
    </citation>
    <scope>NUCLEOTIDE SEQUENCE [LARGE SCALE GENOMIC DNA]</scope>
    <source>
        <strain evidence="7 8">MCCC 1K01500</strain>
    </source>
</reference>
<dbReference type="AlphaFoldDB" id="A0A6I4SZY7"/>
<dbReference type="EMBL" id="WTYM01000052">
    <property type="protein sequence ID" value="MXO60597.1"/>
    <property type="molecule type" value="Genomic_DNA"/>
</dbReference>
<dbReference type="UniPathway" id="UPA00074">
    <property type="reaction ID" value="UER00942"/>
</dbReference>
<comment type="subunit">
    <text evidence="4 5">Homodimer.</text>
</comment>
<keyword evidence="2 4" id="KW-0658">Purine biosynthesis</keyword>
<keyword evidence="8" id="KW-1185">Reference proteome</keyword>
<comment type="similarity">
    <text evidence="4 5">Belongs to the PurK/PurT family.</text>
</comment>
<keyword evidence="1 4" id="KW-0547">Nucleotide-binding</keyword>
<dbReference type="EC" id="6.3.4.18" evidence="4 5"/>
<dbReference type="InterPro" id="IPR016185">
    <property type="entry name" value="PreATP-grasp_dom_sf"/>
</dbReference>
<accession>A0A6I4SZY7</accession>
<dbReference type="Gene3D" id="3.30.470.20">
    <property type="entry name" value="ATP-grasp fold, B domain"/>
    <property type="match status" value="1"/>
</dbReference>
<dbReference type="InterPro" id="IPR013815">
    <property type="entry name" value="ATP_grasp_subdomain_1"/>
</dbReference>
<dbReference type="SUPFAM" id="SSF51246">
    <property type="entry name" value="Rudiment single hybrid motif"/>
    <property type="match status" value="1"/>
</dbReference>
<dbReference type="InterPro" id="IPR005875">
    <property type="entry name" value="PurK"/>
</dbReference>
<dbReference type="NCBIfam" id="NF004676">
    <property type="entry name" value="PRK06019.1-2"/>
    <property type="match status" value="1"/>
</dbReference>
<sequence length="351" mass="37474">MIPAGGTIGILGGGQLGRMLAMAAAQIGYKCHAYDPNADSGAADVCADFTCAPWSDRNAMTRFAGQCDVVTYEFENVPVGPLATIPPEKLFPSARALEVAQDRLHEKAFAEAQGGRTAPYAQVDSMDDLIAAVGRLGTPGILKTRRDGYDGKGQWRIESAREAEGLRLPSAGLVYEGFVRFAAEFSVILVRGRDGEVRFWDSAQNVHKDGILATSTLPPEPVIAAQVPAARELAAKIASALGYVGVLSCEFFATENGPVFNEMAPRVHNSGHWTIEGAVTSQFENHVRAICGLPLGDTSLVLPNVEMTNLVGHDIEKANEILAAPGLHLHLYGKGEARAGRKMGHVTRVWA</sequence>
<comment type="function">
    <text evidence="4">Catalyzes the ATP-dependent conversion of 5-aminoimidazole ribonucleotide (AIR) and HCO(3)(-) to N5-carboxyaminoimidazole ribonucleotide (N5-CAIR).</text>
</comment>
<dbReference type="GO" id="GO:0034028">
    <property type="term" value="F:5-(carboxyamino)imidazole ribonucleotide synthase activity"/>
    <property type="evidence" value="ECO:0007669"/>
    <property type="project" value="UniProtKB-UniRule"/>
</dbReference>
<dbReference type="GO" id="GO:0046872">
    <property type="term" value="F:metal ion binding"/>
    <property type="evidence" value="ECO:0007669"/>
    <property type="project" value="InterPro"/>
</dbReference>
<evidence type="ECO:0000256" key="3">
    <source>
        <dbReference type="ARBA" id="ARBA00022840"/>
    </source>
</evidence>
<comment type="pathway">
    <text evidence="4 5">Purine metabolism; IMP biosynthesis via de novo pathway; 5-amino-1-(5-phospho-D-ribosyl)imidazole-4-carboxylate from 5-amino-1-(5-phospho-D-ribosyl)imidazole (N5-CAIR route): step 1/2.</text>
</comment>
<evidence type="ECO:0000256" key="4">
    <source>
        <dbReference type="HAMAP-Rule" id="MF_01928"/>
    </source>
</evidence>
<organism evidence="7 8">
    <name type="scientific">Croceibacterium salegens</name>
    <dbReference type="NCBI Taxonomy" id="1737568"/>
    <lineage>
        <taxon>Bacteria</taxon>
        <taxon>Pseudomonadati</taxon>
        <taxon>Pseudomonadota</taxon>
        <taxon>Alphaproteobacteria</taxon>
        <taxon>Sphingomonadales</taxon>
        <taxon>Erythrobacteraceae</taxon>
        <taxon>Croceibacterium</taxon>
    </lineage>
</organism>
<dbReference type="Gene3D" id="3.30.1490.20">
    <property type="entry name" value="ATP-grasp fold, A domain"/>
    <property type="match status" value="1"/>
</dbReference>
<dbReference type="GO" id="GO:0006189">
    <property type="term" value="P:'de novo' IMP biosynthetic process"/>
    <property type="evidence" value="ECO:0007669"/>
    <property type="project" value="UniProtKB-UniRule"/>
</dbReference>
<dbReference type="HAMAP" id="MF_01928">
    <property type="entry name" value="PurK"/>
    <property type="match status" value="1"/>
</dbReference>
<dbReference type="InterPro" id="IPR054350">
    <property type="entry name" value="PurT/PurK_preATP-grasp"/>
</dbReference>
<dbReference type="InterPro" id="IPR011054">
    <property type="entry name" value="Rudment_hybrid_motif"/>
</dbReference>
<dbReference type="InterPro" id="IPR040686">
    <property type="entry name" value="PurK_C"/>
</dbReference>
<evidence type="ECO:0000313" key="7">
    <source>
        <dbReference type="EMBL" id="MXO60597.1"/>
    </source>
</evidence>